<evidence type="ECO:0000256" key="1">
    <source>
        <dbReference type="SAM" id="MobiDB-lite"/>
    </source>
</evidence>
<dbReference type="EMBL" id="JAINUG010000124">
    <property type="protein sequence ID" value="KAJ8394610.1"/>
    <property type="molecule type" value="Genomic_DNA"/>
</dbReference>
<feature type="region of interest" description="Disordered" evidence="1">
    <location>
        <begin position="60"/>
        <end position="162"/>
    </location>
</feature>
<dbReference type="Proteomes" id="UP001221898">
    <property type="component" value="Unassembled WGS sequence"/>
</dbReference>
<protein>
    <submittedName>
        <fullName evidence="2">Uncharacterized protein</fullName>
    </submittedName>
</protein>
<evidence type="ECO:0000313" key="2">
    <source>
        <dbReference type="EMBL" id="KAJ8394610.1"/>
    </source>
</evidence>
<comment type="caution">
    <text evidence="2">The sequence shown here is derived from an EMBL/GenBank/DDBJ whole genome shotgun (WGS) entry which is preliminary data.</text>
</comment>
<organism evidence="2 3">
    <name type="scientific">Aldrovandia affinis</name>
    <dbReference type="NCBI Taxonomy" id="143900"/>
    <lineage>
        <taxon>Eukaryota</taxon>
        <taxon>Metazoa</taxon>
        <taxon>Chordata</taxon>
        <taxon>Craniata</taxon>
        <taxon>Vertebrata</taxon>
        <taxon>Euteleostomi</taxon>
        <taxon>Actinopterygii</taxon>
        <taxon>Neopterygii</taxon>
        <taxon>Teleostei</taxon>
        <taxon>Notacanthiformes</taxon>
        <taxon>Halosauridae</taxon>
        <taxon>Aldrovandia</taxon>
    </lineage>
</organism>
<dbReference type="AlphaFoldDB" id="A0AAD7S2B7"/>
<keyword evidence="3" id="KW-1185">Reference proteome</keyword>
<feature type="compositionally biased region" description="Polar residues" evidence="1">
    <location>
        <begin position="71"/>
        <end position="80"/>
    </location>
</feature>
<accession>A0AAD7S2B7</accession>
<reference evidence="2" key="1">
    <citation type="journal article" date="2023" name="Science">
        <title>Genome structures resolve the early diversification of teleost fishes.</title>
        <authorList>
            <person name="Parey E."/>
            <person name="Louis A."/>
            <person name="Montfort J."/>
            <person name="Bouchez O."/>
            <person name="Roques C."/>
            <person name="Iampietro C."/>
            <person name="Lluch J."/>
            <person name="Castinel A."/>
            <person name="Donnadieu C."/>
            <person name="Desvignes T."/>
            <person name="Floi Bucao C."/>
            <person name="Jouanno E."/>
            <person name="Wen M."/>
            <person name="Mejri S."/>
            <person name="Dirks R."/>
            <person name="Jansen H."/>
            <person name="Henkel C."/>
            <person name="Chen W.J."/>
            <person name="Zahm M."/>
            <person name="Cabau C."/>
            <person name="Klopp C."/>
            <person name="Thompson A.W."/>
            <person name="Robinson-Rechavi M."/>
            <person name="Braasch I."/>
            <person name="Lecointre G."/>
            <person name="Bobe J."/>
            <person name="Postlethwait J.H."/>
            <person name="Berthelot C."/>
            <person name="Roest Crollius H."/>
            <person name="Guiguen Y."/>
        </authorList>
    </citation>
    <scope>NUCLEOTIDE SEQUENCE</scope>
    <source>
        <strain evidence="2">NC1722</strain>
    </source>
</reference>
<name>A0AAD7S2B7_9TELE</name>
<feature type="region of interest" description="Disordered" evidence="1">
    <location>
        <begin position="239"/>
        <end position="277"/>
    </location>
</feature>
<gene>
    <name evidence="2" type="ORF">AAFF_G00044130</name>
</gene>
<evidence type="ECO:0000313" key="3">
    <source>
        <dbReference type="Proteomes" id="UP001221898"/>
    </source>
</evidence>
<proteinExistence type="predicted"/>
<sequence>MLSAHFCQTQLCARANSLTPERGFAGLLALRVGVGGGGGTDAAAEGATGSVANGHTGAVMSQETDKGGEKSTAQELTSTCAPARARQSGTGTATLRAGGERSARSLRLTAPPPWARPQGRRPRRELGTLRKPQPGPGPSPHSCTAVVRTQPPVPDGTPRPTAAMETRRRLERERAAPVHITHTAPARLTPHVRWKRRAWYSRGLASSLATYHSLRLIVLSGGAVTGGPKVQGPGASLGYGWSPAPRSQDMGGTKPPPSGRPASGAERGFNGPTGWYW</sequence>